<feature type="region of interest" description="Disordered" evidence="1">
    <location>
        <begin position="1"/>
        <end position="31"/>
    </location>
</feature>
<evidence type="ECO:0008006" key="5">
    <source>
        <dbReference type="Google" id="ProtNLM"/>
    </source>
</evidence>
<protein>
    <recommendedName>
        <fullName evidence="5">60S ribosomal protein L18a-like protein</fullName>
    </recommendedName>
</protein>
<evidence type="ECO:0000313" key="3">
    <source>
        <dbReference type="EMBL" id="KMZ72887.1"/>
    </source>
</evidence>
<dbReference type="OrthoDB" id="1922941at2759"/>
<dbReference type="PANTHER" id="PTHR46666">
    <property type="entry name" value="60S RIBOSOMAL L18A-LIKE PROTEIN"/>
    <property type="match status" value="1"/>
</dbReference>
<name>A0A0K9PXB1_ZOSMR</name>
<keyword evidence="4" id="KW-1185">Reference proteome</keyword>
<dbReference type="PANTHER" id="PTHR46666:SF2">
    <property type="entry name" value="60S RIBOSOMAL L18A-LIKE PROTEIN"/>
    <property type="match status" value="1"/>
</dbReference>
<organism evidence="3 4">
    <name type="scientific">Zostera marina</name>
    <name type="common">Eelgrass</name>
    <dbReference type="NCBI Taxonomy" id="29655"/>
    <lineage>
        <taxon>Eukaryota</taxon>
        <taxon>Viridiplantae</taxon>
        <taxon>Streptophyta</taxon>
        <taxon>Embryophyta</taxon>
        <taxon>Tracheophyta</taxon>
        <taxon>Spermatophyta</taxon>
        <taxon>Magnoliopsida</taxon>
        <taxon>Liliopsida</taxon>
        <taxon>Zosteraceae</taxon>
        <taxon>Zostera</taxon>
    </lineage>
</organism>
<dbReference type="Proteomes" id="UP000036987">
    <property type="component" value="Unassembled WGS sequence"/>
</dbReference>
<feature type="transmembrane region" description="Helical" evidence="2">
    <location>
        <begin position="43"/>
        <end position="67"/>
    </location>
</feature>
<evidence type="ECO:0000313" key="4">
    <source>
        <dbReference type="Proteomes" id="UP000036987"/>
    </source>
</evidence>
<comment type="caution">
    <text evidence="3">The sequence shown here is derived from an EMBL/GenBank/DDBJ whole genome shotgun (WGS) entry which is preliminary data.</text>
</comment>
<proteinExistence type="predicted"/>
<reference evidence="4" key="1">
    <citation type="journal article" date="2016" name="Nature">
        <title>The genome of the seagrass Zostera marina reveals angiosperm adaptation to the sea.</title>
        <authorList>
            <person name="Olsen J.L."/>
            <person name="Rouze P."/>
            <person name="Verhelst B."/>
            <person name="Lin Y.-C."/>
            <person name="Bayer T."/>
            <person name="Collen J."/>
            <person name="Dattolo E."/>
            <person name="De Paoli E."/>
            <person name="Dittami S."/>
            <person name="Maumus F."/>
            <person name="Michel G."/>
            <person name="Kersting A."/>
            <person name="Lauritano C."/>
            <person name="Lohaus R."/>
            <person name="Toepel M."/>
            <person name="Tonon T."/>
            <person name="Vanneste K."/>
            <person name="Amirebrahimi M."/>
            <person name="Brakel J."/>
            <person name="Bostroem C."/>
            <person name="Chovatia M."/>
            <person name="Grimwood J."/>
            <person name="Jenkins J.W."/>
            <person name="Jueterbock A."/>
            <person name="Mraz A."/>
            <person name="Stam W.T."/>
            <person name="Tice H."/>
            <person name="Bornberg-Bauer E."/>
            <person name="Green P.J."/>
            <person name="Pearson G.A."/>
            <person name="Procaccini G."/>
            <person name="Duarte C.M."/>
            <person name="Schmutz J."/>
            <person name="Reusch T.B.H."/>
            <person name="Van de Peer Y."/>
        </authorList>
    </citation>
    <scope>NUCLEOTIDE SEQUENCE [LARGE SCALE GENOMIC DNA]</scope>
    <source>
        <strain evidence="4">cv. Finnish</strain>
    </source>
</reference>
<dbReference type="EMBL" id="LFYR01000619">
    <property type="protein sequence ID" value="KMZ72887.1"/>
    <property type="molecule type" value="Genomic_DNA"/>
</dbReference>
<keyword evidence="2" id="KW-0472">Membrane</keyword>
<sequence length="113" mass="12887">MENIEGDASGSKNSRVPIPDQDEIQENNQRPHYQTNTYNVKPLFFFGCGIGWFSFTLGFLFPFLWYFATILYFRNYHLRNPRERQGLAASAIAALICSVAVLVALLIALIPRN</sequence>
<accession>A0A0K9PXB1</accession>
<feature type="transmembrane region" description="Helical" evidence="2">
    <location>
        <begin position="87"/>
        <end position="110"/>
    </location>
</feature>
<evidence type="ECO:0000256" key="1">
    <source>
        <dbReference type="SAM" id="MobiDB-lite"/>
    </source>
</evidence>
<gene>
    <name evidence="3" type="ORF">ZOSMA_159G00510</name>
</gene>
<dbReference type="AlphaFoldDB" id="A0A0K9PXB1"/>
<keyword evidence="2" id="KW-1133">Transmembrane helix</keyword>
<evidence type="ECO:0000256" key="2">
    <source>
        <dbReference type="SAM" id="Phobius"/>
    </source>
</evidence>
<keyword evidence="2" id="KW-0812">Transmembrane</keyword>